<name>A0A368N271_9FLAO</name>
<evidence type="ECO:0008006" key="5">
    <source>
        <dbReference type="Google" id="ProtNLM"/>
    </source>
</evidence>
<evidence type="ECO:0000313" key="4">
    <source>
        <dbReference type="Proteomes" id="UP000252172"/>
    </source>
</evidence>
<organism evidence="3 4">
    <name type="scientific">Chryseobacterium lacus</name>
    <dbReference type="NCBI Taxonomy" id="2058346"/>
    <lineage>
        <taxon>Bacteria</taxon>
        <taxon>Pseudomonadati</taxon>
        <taxon>Bacteroidota</taxon>
        <taxon>Flavobacteriia</taxon>
        <taxon>Flavobacteriales</taxon>
        <taxon>Weeksellaceae</taxon>
        <taxon>Chryseobacterium group</taxon>
        <taxon>Chryseobacterium</taxon>
    </lineage>
</organism>
<evidence type="ECO:0000256" key="2">
    <source>
        <dbReference type="SAM" id="Phobius"/>
    </source>
</evidence>
<reference evidence="3 4" key="1">
    <citation type="submission" date="2018-07" db="EMBL/GenBank/DDBJ databases">
        <title>Chryseobacterium lacus sp. nov., isolated from lake water.</title>
        <authorList>
            <person name="Li C.-M."/>
        </authorList>
    </citation>
    <scope>NUCLEOTIDE SEQUENCE [LARGE SCALE GENOMIC DNA]</scope>
    <source>
        <strain evidence="3 4">YLOS41</strain>
    </source>
</reference>
<dbReference type="RefSeq" id="WP_114303193.1">
    <property type="nucleotide sequence ID" value="NZ_QPIE01000003.1"/>
</dbReference>
<dbReference type="OrthoDB" id="1274753at2"/>
<evidence type="ECO:0000313" key="3">
    <source>
        <dbReference type="EMBL" id="RCU43339.1"/>
    </source>
</evidence>
<dbReference type="Proteomes" id="UP000252172">
    <property type="component" value="Unassembled WGS sequence"/>
</dbReference>
<protein>
    <recommendedName>
        <fullName evidence="5">DUF1049 domain-containing protein</fullName>
    </recommendedName>
</protein>
<dbReference type="EMBL" id="QPIE01000003">
    <property type="protein sequence ID" value="RCU43339.1"/>
    <property type="molecule type" value="Genomic_DNA"/>
</dbReference>
<keyword evidence="2" id="KW-1133">Transmembrane helix</keyword>
<proteinExistence type="predicted"/>
<accession>A0A429UZP7</accession>
<sequence length="109" mass="12172">MKNLIFAGVLLLGVSFLLYNLMPEFSPVRFFEPISLMGMLAGIGIGLIIGGVIGYISKGSAIREEKKRQEFKKLLEERAALQKQAEELAKKEEALRQESVLNNDAQNNF</sequence>
<accession>A0A368N271</accession>
<keyword evidence="1" id="KW-0175">Coiled coil</keyword>
<feature type="coiled-coil region" evidence="1">
    <location>
        <begin position="64"/>
        <end position="108"/>
    </location>
</feature>
<keyword evidence="2" id="KW-0472">Membrane</keyword>
<dbReference type="AlphaFoldDB" id="A0A368N271"/>
<gene>
    <name evidence="3" type="ORF">DQ356_04005</name>
</gene>
<keyword evidence="4" id="KW-1185">Reference proteome</keyword>
<keyword evidence="2" id="KW-0812">Transmembrane</keyword>
<comment type="caution">
    <text evidence="3">The sequence shown here is derived from an EMBL/GenBank/DDBJ whole genome shotgun (WGS) entry which is preliminary data.</text>
</comment>
<evidence type="ECO:0000256" key="1">
    <source>
        <dbReference type="SAM" id="Coils"/>
    </source>
</evidence>
<feature type="transmembrane region" description="Helical" evidence="2">
    <location>
        <begin position="33"/>
        <end position="56"/>
    </location>
</feature>